<protein>
    <submittedName>
        <fullName evidence="1">Uncharacterized protein</fullName>
    </submittedName>
</protein>
<evidence type="ECO:0000313" key="1">
    <source>
        <dbReference type="EMBL" id="NMH93901.1"/>
    </source>
</evidence>
<dbReference type="Proteomes" id="UP000586918">
    <property type="component" value="Unassembled WGS sequence"/>
</dbReference>
<evidence type="ECO:0000313" key="2">
    <source>
        <dbReference type="Proteomes" id="UP000586918"/>
    </source>
</evidence>
<reference evidence="1 2" key="1">
    <citation type="submission" date="2020-04" db="EMBL/GenBank/DDBJ databases">
        <authorList>
            <person name="Klaysubun C."/>
            <person name="Duangmal K."/>
            <person name="Lipun K."/>
        </authorList>
    </citation>
    <scope>NUCLEOTIDE SEQUENCE [LARGE SCALE GENOMIC DNA]</scope>
    <source>
        <strain evidence="1 2">DSM 45300</strain>
    </source>
</reference>
<dbReference type="RefSeq" id="WP_169414596.1">
    <property type="nucleotide sequence ID" value="NZ_JAAXKZ010000087.1"/>
</dbReference>
<dbReference type="AlphaFoldDB" id="A0A848DNA0"/>
<name>A0A848DNA0_9PSEU</name>
<keyword evidence="2" id="KW-1185">Reference proteome</keyword>
<gene>
    <name evidence="1" type="ORF">HF519_20450</name>
</gene>
<comment type="caution">
    <text evidence="1">The sequence shown here is derived from an EMBL/GenBank/DDBJ whole genome shotgun (WGS) entry which is preliminary data.</text>
</comment>
<dbReference type="EMBL" id="JAAXKZ010000087">
    <property type="protein sequence ID" value="NMH93901.1"/>
    <property type="molecule type" value="Genomic_DNA"/>
</dbReference>
<accession>A0A848DNA0</accession>
<proteinExistence type="predicted"/>
<sequence>MAFRWRYLDAVGEPVRGPEEIFDDQAQAEQWFGGVWEELRADGIDAVVLLENDGTGDTEVYGPMSLQEG</sequence>
<organism evidence="1 2">
    <name type="scientific">Pseudonocardia bannensis</name>
    <dbReference type="NCBI Taxonomy" id="630973"/>
    <lineage>
        <taxon>Bacteria</taxon>
        <taxon>Bacillati</taxon>
        <taxon>Actinomycetota</taxon>
        <taxon>Actinomycetes</taxon>
        <taxon>Pseudonocardiales</taxon>
        <taxon>Pseudonocardiaceae</taxon>
        <taxon>Pseudonocardia</taxon>
    </lineage>
</organism>